<feature type="non-terminal residue" evidence="2">
    <location>
        <position position="1"/>
    </location>
</feature>
<accession>A0A0B7C3B5</accession>
<protein>
    <submittedName>
        <fullName evidence="2">Uncharacterized protein</fullName>
    </submittedName>
</protein>
<name>A0A0B7C3B5_9EUPU</name>
<reference evidence="2" key="1">
    <citation type="submission" date="2014-12" db="EMBL/GenBank/DDBJ databases">
        <title>Insight into the proteome of Arion vulgaris.</title>
        <authorList>
            <person name="Aradska J."/>
            <person name="Bulat T."/>
            <person name="Smidak R."/>
            <person name="Sarate P."/>
            <person name="Gangsoo J."/>
            <person name="Sialana F."/>
            <person name="Bilban M."/>
            <person name="Lubec G."/>
        </authorList>
    </citation>
    <scope>NUCLEOTIDE SEQUENCE</scope>
    <source>
        <tissue evidence="2">Skin</tissue>
    </source>
</reference>
<evidence type="ECO:0000256" key="1">
    <source>
        <dbReference type="SAM" id="MobiDB-lite"/>
    </source>
</evidence>
<gene>
    <name evidence="2" type="primary">ORF222463</name>
</gene>
<dbReference type="AlphaFoldDB" id="A0A0B7C3B5"/>
<proteinExistence type="predicted"/>
<dbReference type="EMBL" id="HACG01053058">
    <property type="protein sequence ID" value="CEK99929.1"/>
    <property type="molecule type" value="Transcribed_RNA"/>
</dbReference>
<feature type="non-terminal residue" evidence="2">
    <location>
        <position position="85"/>
    </location>
</feature>
<sequence>DEYLPDSLGEGSGVGIAKQSALSLGTTSPLGPHMLRRTGNNMRPLKRPITISAARTLKKYLIMNSKSVPTNIRIPKKVEIAPCIT</sequence>
<organism evidence="2">
    <name type="scientific">Arion vulgaris</name>
    <dbReference type="NCBI Taxonomy" id="1028688"/>
    <lineage>
        <taxon>Eukaryota</taxon>
        <taxon>Metazoa</taxon>
        <taxon>Spiralia</taxon>
        <taxon>Lophotrochozoa</taxon>
        <taxon>Mollusca</taxon>
        <taxon>Gastropoda</taxon>
        <taxon>Heterobranchia</taxon>
        <taxon>Euthyneura</taxon>
        <taxon>Panpulmonata</taxon>
        <taxon>Eupulmonata</taxon>
        <taxon>Stylommatophora</taxon>
        <taxon>Helicina</taxon>
        <taxon>Arionoidea</taxon>
        <taxon>Arionidae</taxon>
        <taxon>Arion</taxon>
    </lineage>
</organism>
<feature type="region of interest" description="Disordered" evidence="1">
    <location>
        <begin position="24"/>
        <end position="46"/>
    </location>
</feature>
<evidence type="ECO:0000313" key="2">
    <source>
        <dbReference type="EMBL" id="CEK99929.1"/>
    </source>
</evidence>